<dbReference type="PRINTS" id="PR00111">
    <property type="entry name" value="ABHYDROLASE"/>
</dbReference>
<accession>A0A418SFJ5</accession>
<protein>
    <submittedName>
        <fullName evidence="2">Aminoacrylate hydrolase RutD</fullName>
        <ecNumber evidence="2">3.5.1.-</ecNumber>
    </submittedName>
</protein>
<dbReference type="Gene3D" id="3.40.50.1820">
    <property type="entry name" value="alpha/beta hydrolase"/>
    <property type="match status" value="1"/>
</dbReference>
<dbReference type="InterPro" id="IPR029058">
    <property type="entry name" value="AB_hydrolase_fold"/>
</dbReference>
<evidence type="ECO:0000259" key="1">
    <source>
        <dbReference type="Pfam" id="PF00561"/>
    </source>
</evidence>
<dbReference type="OrthoDB" id="9815441at2"/>
<keyword evidence="3" id="KW-1185">Reference proteome</keyword>
<dbReference type="InterPro" id="IPR000073">
    <property type="entry name" value="AB_hydrolase_1"/>
</dbReference>
<dbReference type="AlphaFoldDB" id="A0A418SFJ5"/>
<name>A0A418SFJ5_9RHOB</name>
<feature type="domain" description="AB hydrolase-1" evidence="1">
    <location>
        <begin position="62"/>
        <end position="173"/>
    </location>
</feature>
<reference evidence="2 3" key="1">
    <citation type="submission" date="2020-08" db="EMBL/GenBank/DDBJ databases">
        <title>Genome sequence of Rhodobacteraceae bacterium Lw-13e.</title>
        <authorList>
            <person name="Poehlein A."/>
            <person name="Wolter L."/>
            <person name="Daniel R."/>
            <person name="Brinkhoff T."/>
        </authorList>
    </citation>
    <scope>NUCLEOTIDE SEQUENCE [LARGE SCALE GENOMIC DNA]</scope>
    <source>
        <strain evidence="2 3">Lw-13e</strain>
    </source>
</reference>
<dbReference type="RefSeq" id="WP_119839583.1">
    <property type="nucleotide sequence ID" value="NZ_CP060436.1"/>
</dbReference>
<dbReference type="InterPro" id="IPR000639">
    <property type="entry name" value="Epox_hydrolase-like"/>
</dbReference>
<evidence type="ECO:0000313" key="3">
    <source>
        <dbReference type="Proteomes" id="UP000283786"/>
    </source>
</evidence>
<gene>
    <name evidence="2" type="primary">rutD</name>
    <name evidence="2" type="ORF">PSAL_011020</name>
</gene>
<dbReference type="EMBL" id="CP060436">
    <property type="protein sequence ID" value="QPM89873.1"/>
    <property type="molecule type" value="Genomic_DNA"/>
</dbReference>
<dbReference type="KEGG" id="palw:PSAL_011020"/>
<dbReference type="Pfam" id="PF00561">
    <property type="entry name" value="Abhydrolase_1"/>
    <property type="match status" value="1"/>
</dbReference>
<dbReference type="EC" id="3.5.1.-" evidence="2"/>
<dbReference type="Proteomes" id="UP000283786">
    <property type="component" value="Chromosome"/>
</dbReference>
<dbReference type="SUPFAM" id="SSF53474">
    <property type="entry name" value="alpha/beta-Hydrolases"/>
    <property type="match status" value="1"/>
</dbReference>
<dbReference type="InterPro" id="IPR050266">
    <property type="entry name" value="AB_hydrolase_sf"/>
</dbReference>
<dbReference type="PRINTS" id="PR00412">
    <property type="entry name" value="EPOXHYDRLASE"/>
</dbReference>
<proteinExistence type="predicted"/>
<organism evidence="2 3">
    <name type="scientific">Pseudooceanicola algae</name>
    <dbReference type="NCBI Taxonomy" id="1537215"/>
    <lineage>
        <taxon>Bacteria</taxon>
        <taxon>Pseudomonadati</taxon>
        <taxon>Pseudomonadota</taxon>
        <taxon>Alphaproteobacteria</taxon>
        <taxon>Rhodobacterales</taxon>
        <taxon>Paracoccaceae</taxon>
        <taxon>Pseudooceanicola</taxon>
    </lineage>
</organism>
<dbReference type="GO" id="GO:0016787">
    <property type="term" value="F:hydrolase activity"/>
    <property type="evidence" value="ECO:0007669"/>
    <property type="project" value="UniProtKB-KW"/>
</dbReference>
<dbReference type="PANTHER" id="PTHR43798">
    <property type="entry name" value="MONOACYLGLYCEROL LIPASE"/>
    <property type="match status" value="1"/>
</dbReference>
<keyword evidence="2" id="KW-0378">Hydrolase</keyword>
<evidence type="ECO:0000313" key="2">
    <source>
        <dbReference type="EMBL" id="QPM89873.1"/>
    </source>
</evidence>
<sequence>MSTTLLLAALTILLLVLGGLVLNSFLWKHRVEALVPPRGVFTRISTGRLHYVVKGPAEAPQVLLIHGLGGQLGNFDCGLIDDLARDHRVIAPDRPGMGYSDRRSSAGSTPADHARYMLELIEDLGLKRPLVIGHSLGGAIAQEIALQAPKRICGLALISPLTQPGQPPSPAFSNLALHSDIGRWIVGWTLAVPTSLRRTPQILDAVYGPEAMPENAPIQGGAMLGLRPAHFVFTSKDFSASTKGLSGRAGRLAELALPQHVLFGRDDRILDPSLHGHQLATQLPDLHLRLVPGGHMLPVTQPQLCADFIREALARMNGPVAD</sequence>